<feature type="region of interest" description="Disordered" evidence="1">
    <location>
        <begin position="772"/>
        <end position="792"/>
    </location>
</feature>
<dbReference type="Gene3D" id="2.60.120.10">
    <property type="entry name" value="Jelly Rolls"/>
    <property type="match status" value="1"/>
</dbReference>
<evidence type="ECO:0000256" key="1">
    <source>
        <dbReference type="SAM" id="MobiDB-lite"/>
    </source>
</evidence>
<feature type="region of interest" description="Disordered" evidence="1">
    <location>
        <begin position="195"/>
        <end position="229"/>
    </location>
</feature>
<reference evidence="3" key="1">
    <citation type="journal article" date="2023" name="G3 (Bethesda)">
        <title>A reference genome for the long-term kleptoplast-retaining sea slug Elysia crispata morphotype clarki.</title>
        <authorList>
            <person name="Eastman K.E."/>
            <person name="Pendleton A.L."/>
            <person name="Shaikh M.A."/>
            <person name="Suttiyut T."/>
            <person name="Ogas R."/>
            <person name="Tomko P."/>
            <person name="Gavelis G."/>
            <person name="Widhalm J.R."/>
            <person name="Wisecaver J.H."/>
        </authorList>
    </citation>
    <scope>NUCLEOTIDE SEQUENCE</scope>
    <source>
        <strain evidence="3">ECLA1</strain>
    </source>
</reference>
<dbReference type="PROSITE" id="PS50042">
    <property type="entry name" value="CNMP_BINDING_3"/>
    <property type="match status" value="1"/>
</dbReference>
<dbReference type="InterPro" id="IPR018490">
    <property type="entry name" value="cNMP-bd_dom_sf"/>
</dbReference>
<dbReference type="PROSITE" id="PS00889">
    <property type="entry name" value="CNMP_BINDING_2"/>
    <property type="match status" value="1"/>
</dbReference>
<feature type="domain" description="Cyclic nucleotide-binding" evidence="2">
    <location>
        <begin position="521"/>
        <end position="646"/>
    </location>
</feature>
<feature type="region of interest" description="Disordered" evidence="1">
    <location>
        <begin position="139"/>
        <end position="178"/>
    </location>
</feature>
<dbReference type="Pfam" id="PF00027">
    <property type="entry name" value="cNMP_binding"/>
    <property type="match status" value="1"/>
</dbReference>
<dbReference type="SUPFAM" id="SSF51206">
    <property type="entry name" value="cAMP-binding domain-like"/>
    <property type="match status" value="2"/>
</dbReference>
<feature type="region of interest" description="Disordered" evidence="1">
    <location>
        <begin position="249"/>
        <end position="272"/>
    </location>
</feature>
<evidence type="ECO:0000259" key="2">
    <source>
        <dbReference type="PROSITE" id="PS50042"/>
    </source>
</evidence>
<comment type="caution">
    <text evidence="3">The sequence shown here is derived from an EMBL/GenBank/DDBJ whole genome shotgun (WGS) entry which is preliminary data.</text>
</comment>
<evidence type="ECO:0000313" key="3">
    <source>
        <dbReference type="EMBL" id="KAK3801152.1"/>
    </source>
</evidence>
<name>A0AAE1EBR0_9GAST</name>
<evidence type="ECO:0000313" key="4">
    <source>
        <dbReference type="Proteomes" id="UP001283361"/>
    </source>
</evidence>
<feature type="compositionally biased region" description="Polar residues" evidence="1">
    <location>
        <begin position="344"/>
        <end position="361"/>
    </location>
</feature>
<proteinExistence type="predicted"/>
<protein>
    <recommendedName>
        <fullName evidence="2">Cyclic nucleotide-binding domain-containing protein</fullName>
    </recommendedName>
</protein>
<sequence length="959" mass="108256">MRRRNYQPSISDDSTSSVSVDNEEEESATPNSGDAGENADQAVQDGEGDVDSESNGTTQNTLLFPFLKDHGLESTPLCRYFNLTLGASMSREGNEGHAKTIQLLYPEWFDPRSSKQMRQSQHCSTTMPMSDRLFLNSSQTSTTQLDPPLHKSQPGKENQSVFDRLSPKPKRKISPGEKEENSYLFLIEREKKIQMSGITDPTSETVSKKSSGQSSVGSTSGILVPDSLISNKSPRSPLFTFPTMSRSRKTGVSCKLAPTDSSPREDKSRVDSPLSLLSPEWSIESFVHRSRFLRRAHSMTSGQMASTPRTCHVPGKLGPRKASLESSMIKTPPAWRKISPIPPESSSATPSPRNRKWSSVSSLERRNSAIDKLLLGSDGTNISVPLVFDNRGLMKPRRRRLSKKVSPASGALTHAVQEIVASQALSRFRSVVRTVRIITGVCIALKSYVKKNVTKDWTFVEMYLHLQNDLTPSLAFDPNSFSKVQPPKGGRRLERLLSVAPERRTPLDIQNILAFVRSHETFQHFPSHLQVKLCMVMHYQRYEPRRIILREGHPPSAFYLVLCGSLIANISETSPTSGQTFLRTVADVKEGECFGEIALLERTPRTATIVCKTRSELLVIYKDDFDKLILQPLIDQKKADVEYIVKHALFEEFDESVFYSNPQEFFYQYFPKDTMVVKDSYTCPFLILVKSGTCKLIGSYRRTDYDHERSSDYSSDLTDTFPLYSQMRKMGLAKDPWERTVDPDSDSTICQALEEGLLMGSIDKHTLRKALDATARPSTTKPEKERSQHLLRHRSSTLSRVFDQLEEERRKIETSPGAETDPARTDYWSKRLAGNQMVPTPHTRRLRRRQSQMWKIIQQETQSYAEIASLNEGCVFGLETMVSVPGSSVTMVSEGAECLMVSKRLFLQYANIRSLRVAGDMVMTFPSADTLENKVKENRKWRLYKSDLVHRVIRHGVTV</sequence>
<dbReference type="Proteomes" id="UP001283361">
    <property type="component" value="Unassembled WGS sequence"/>
</dbReference>
<gene>
    <name evidence="3" type="ORF">RRG08_006869</name>
</gene>
<feature type="compositionally biased region" description="Low complexity" evidence="1">
    <location>
        <begin position="9"/>
        <end position="20"/>
    </location>
</feature>
<feature type="compositionally biased region" description="Polar residues" evidence="1">
    <location>
        <begin position="298"/>
        <end position="309"/>
    </location>
</feature>
<dbReference type="EMBL" id="JAWDGP010000364">
    <property type="protein sequence ID" value="KAK3801152.1"/>
    <property type="molecule type" value="Genomic_DNA"/>
</dbReference>
<feature type="region of interest" description="Disordered" evidence="1">
    <location>
        <begin position="1"/>
        <end position="57"/>
    </location>
</feature>
<dbReference type="PANTHER" id="PTHR23011">
    <property type="entry name" value="CYCLIC NUCLEOTIDE-BINDING DOMAIN CONTAINING PROTEIN"/>
    <property type="match status" value="1"/>
</dbReference>
<dbReference type="InterPro" id="IPR000595">
    <property type="entry name" value="cNMP-bd_dom"/>
</dbReference>
<feature type="region of interest" description="Disordered" evidence="1">
    <location>
        <begin position="298"/>
        <end position="361"/>
    </location>
</feature>
<keyword evidence="4" id="KW-1185">Reference proteome</keyword>
<dbReference type="InterPro" id="IPR018488">
    <property type="entry name" value="cNMP-bd_CS"/>
</dbReference>
<feature type="compositionally biased region" description="Low complexity" evidence="1">
    <location>
        <begin position="203"/>
        <end position="220"/>
    </location>
</feature>
<organism evidence="3 4">
    <name type="scientific">Elysia crispata</name>
    <name type="common">lettuce slug</name>
    <dbReference type="NCBI Taxonomy" id="231223"/>
    <lineage>
        <taxon>Eukaryota</taxon>
        <taxon>Metazoa</taxon>
        <taxon>Spiralia</taxon>
        <taxon>Lophotrochozoa</taxon>
        <taxon>Mollusca</taxon>
        <taxon>Gastropoda</taxon>
        <taxon>Heterobranchia</taxon>
        <taxon>Euthyneura</taxon>
        <taxon>Panpulmonata</taxon>
        <taxon>Sacoglossa</taxon>
        <taxon>Placobranchoidea</taxon>
        <taxon>Plakobranchidae</taxon>
        <taxon>Elysia</taxon>
    </lineage>
</organism>
<accession>A0AAE1EBR0</accession>
<dbReference type="AlphaFoldDB" id="A0AAE1EBR0"/>
<dbReference type="CDD" id="cd00038">
    <property type="entry name" value="CAP_ED"/>
    <property type="match status" value="1"/>
</dbReference>
<dbReference type="InterPro" id="IPR014710">
    <property type="entry name" value="RmlC-like_jellyroll"/>
</dbReference>
<dbReference type="SMART" id="SM00100">
    <property type="entry name" value="cNMP"/>
    <property type="match status" value="1"/>
</dbReference>
<dbReference type="PANTHER" id="PTHR23011:SF41">
    <property type="entry name" value="CYCLIC NUCLEOTIDE-BINDING DOMAIN-CONTAINING PROTEIN"/>
    <property type="match status" value="1"/>
</dbReference>